<dbReference type="PROSITE" id="PS50157">
    <property type="entry name" value="ZINC_FINGER_C2H2_2"/>
    <property type="match status" value="1"/>
</dbReference>
<evidence type="ECO:0000313" key="4">
    <source>
        <dbReference type="Proteomes" id="UP000887116"/>
    </source>
</evidence>
<dbReference type="PROSITE" id="PS00028">
    <property type="entry name" value="ZINC_FINGER_C2H2_1"/>
    <property type="match status" value="1"/>
</dbReference>
<dbReference type="InterPro" id="IPR013087">
    <property type="entry name" value="Znf_C2H2_type"/>
</dbReference>
<evidence type="ECO:0000256" key="1">
    <source>
        <dbReference type="PROSITE-ProRule" id="PRU00042"/>
    </source>
</evidence>
<organism evidence="3 4">
    <name type="scientific">Trichonephila clavata</name>
    <name type="common">Joro spider</name>
    <name type="synonym">Nephila clavata</name>
    <dbReference type="NCBI Taxonomy" id="2740835"/>
    <lineage>
        <taxon>Eukaryota</taxon>
        <taxon>Metazoa</taxon>
        <taxon>Ecdysozoa</taxon>
        <taxon>Arthropoda</taxon>
        <taxon>Chelicerata</taxon>
        <taxon>Arachnida</taxon>
        <taxon>Araneae</taxon>
        <taxon>Araneomorphae</taxon>
        <taxon>Entelegynae</taxon>
        <taxon>Araneoidea</taxon>
        <taxon>Nephilidae</taxon>
        <taxon>Trichonephila</taxon>
    </lineage>
</organism>
<comment type="caution">
    <text evidence="3">The sequence shown here is derived from an EMBL/GenBank/DDBJ whole genome shotgun (WGS) entry which is preliminary data.</text>
</comment>
<name>A0A8X6HIX2_TRICU</name>
<dbReference type="Proteomes" id="UP000887116">
    <property type="component" value="Unassembled WGS sequence"/>
</dbReference>
<feature type="domain" description="C2H2-type" evidence="2">
    <location>
        <begin position="14"/>
        <end position="37"/>
    </location>
</feature>
<dbReference type="GO" id="GO:0008270">
    <property type="term" value="F:zinc ion binding"/>
    <property type="evidence" value="ECO:0007669"/>
    <property type="project" value="UniProtKB-KW"/>
</dbReference>
<keyword evidence="4" id="KW-1185">Reference proteome</keyword>
<dbReference type="AlphaFoldDB" id="A0A8X6HIX2"/>
<dbReference type="EMBL" id="BMAO01038371">
    <property type="protein sequence ID" value="GFR24449.1"/>
    <property type="molecule type" value="Genomic_DNA"/>
</dbReference>
<accession>A0A8X6HIX2</accession>
<keyword evidence="1" id="KW-0863">Zinc-finger</keyword>
<reference evidence="3" key="1">
    <citation type="submission" date="2020-07" db="EMBL/GenBank/DDBJ databases">
        <title>Multicomponent nature underlies the extraordinary mechanical properties of spider dragline silk.</title>
        <authorList>
            <person name="Kono N."/>
            <person name="Nakamura H."/>
            <person name="Mori M."/>
            <person name="Yoshida Y."/>
            <person name="Ohtoshi R."/>
            <person name="Malay A.D."/>
            <person name="Moran D.A.P."/>
            <person name="Tomita M."/>
            <person name="Numata K."/>
            <person name="Arakawa K."/>
        </authorList>
    </citation>
    <scope>NUCLEOTIDE SEQUENCE</scope>
</reference>
<protein>
    <recommendedName>
        <fullName evidence="2">C2H2-type domain-containing protein</fullName>
    </recommendedName>
</protein>
<evidence type="ECO:0000313" key="3">
    <source>
        <dbReference type="EMBL" id="GFR24449.1"/>
    </source>
</evidence>
<gene>
    <name evidence="3" type="ORF">TNCT_537291</name>
</gene>
<keyword evidence="1" id="KW-0479">Metal-binding</keyword>
<sequence>MDDTKESHPLEKHYVCKTCCKAYKLKRDVVLHVKSHSFSHFRTSELNHSKLCRCSPPSPTIAKSWKYMYIKVTGPREFDCLGIPMSFNPTLR</sequence>
<proteinExistence type="predicted"/>
<evidence type="ECO:0000259" key="2">
    <source>
        <dbReference type="PROSITE" id="PS50157"/>
    </source>
</evidence>
<keyword evidence="1" id="KW-0862">Zinc</keyword>